<reference evidence="2" key="1">
    <citation type="submission" date="2023-08" db="EMBL/GenBank/DDBJ databases">
        <authorList>
            <person name="Chen Y."/>
            <person name="Shah S."/>
            <person name="Dougan E. K."/>
            <person name="Thang M."/>
            <person name="Chan C."/>
        </authorList>
    </citation>
    <scope>NUCLEOTIDE SEQUENCE</scope>
</reference>
<sequence>MKFLNMTSHKLVEMPVAHSGQKVTRDWILTHGIASLQVPFDMGSFRKVKGERAEGAKHTTWCIDVVFNPLMVQLFVDDAFCNAMESFRPWVIGLTLKRIEESLNVKLEPSSIKLMKDFRYKAGAL</sequence>
<comment type="caution">
    <text evidence="2">The sequence shown here is derived from an EMBL/GenBank/DDBJ whole genome shotgun (WGS) entry which is preliminary data.</text>
</comment>
<dbReference type="AlphaFoldDB" id="A0AA36JD91"/>
<gene>
    <name evidence="2" type="ORF">EVOR1521_LOCUS26608</name>
</gene>
<name>A0AA36JD91_9DINO</name>
<accession>A0AA36JD91</accession>
<organism evidence="2 3">
    <name type="scientific">Effrenium voratum</name>
    <dbReference type="NCBI Taxonomy" id="2562239"/>
    <lineage>
        <taxon>Eukaryota</taxon>
        <taxon>Sar</taxon>
        <taxon>Alveolata</taxon>
        <taxon>Dinophyceae</taxon>
        <taxon>Suessiales</taxon>
        <taxon>Symbiodiniaceae</taxon>
        <taxon>Effrenium</taxon>
    </lineage>
</organism>
<feature type="domain" description="PIH1 N-terminal" evidence="1">
    <location>
        <begin position="3"/>
        <end position="121"/>
    </location>
</feature>
<evidence type="ECO:0000259" key="1">
    <source>
        <dbReference type="Pfam" id="PF08190"/>
    </source>
</evidence>
<evidence type="ECO:0000313" key="3">
    <source>
        <dbReference type="Proteomes" id="UP001178507"/>
    </source>
</evidence>
<protein>
    <recommendedName>
        <fullName evidence="1">PIH1 N-terminal domain-containing protein</fullName>
    </recommendedName>
</protein>
<dbReference type="Pfam" id="PF08190">
    <property type="entry name" value="PIH1"/>
    <property type="match status" value="1"/>
</dbReference>
<dbReference type="EMBL" id="CAUJNA010003524">
    <property type="protein sequence ID" value="CAJ1404080.1"/>
    <property type="molecule type" value="Genomic_DNA"/>
</dbReference>
<keyword evidence="3" id="KW-1185">Reference proteome</keyword>
<proteinExistence type="predicted"/>
<dbReference type="Proteomes" id="UP001178507">
    <property type="component" value="Unassembled WGS sequence"/>
</dbReference>
<evidence type="ECO:0000313" key="2">
    <source>
        <dbReference type="EMBL" id="CAJ1404080.1"/>
    </source>
</evidence>
<dbReference type="InterPro" id="IPR012981">
    <property type="entry name" value="PIH1_N"/>
</dbReference>